<organism evidence="3 4">
    <name type="scientific">Stomoxys calcitrans</name>
    <name type="common">Stable fly</name>
    <name type="synonym">Conops calcitrans</name>
    <dbReference type="NCBI Taxonomy" id="35570"/>
    <lineage>
        <taxon>Eukaryota</taxon>
        <taxon>Metazoa</taxon>
        <taxon>Ecdysozoa</taxon>
        <taxon>Arthropoda</taxon>
        <taxon>Hexapoda</taxon>
        <taxon>Insecta</taxon>
        <taxon>Pterygota</taxon>
        <taxon>Neoptera</taxon>
        <taxon>Endopterygota</taxon>
        <taxon>Diptera</taxon>
        <taxon>Brachycera</taxon>
        <taxon>Muscomorpha</taxon>
        <taxon>Muscoidea</taxon>
        <taxon>Muscidae</taxon>
        <taxon>Stomoxys</taxon>
    </lineage>
</organism>
<feature type="region of interest" description="Disordered" evidence="1">
    <location>
        <begin position="1"/>
        <end position="45"/>
    </location>
</feature>
<accession>A0A1I8Q8V0</accession>
<sequence length="358" mass="41210">MPKSKFNVESSEEESQIVPRKKPRLTTKGLRSSRRVKQKQLAPAPPTVVDLPPEILEKIIGNVDIWHHNRIRETSRRFREISDLYICHEFEKSLYKNVSTNPQSYESAVLLGIRHATNVYVRSGFKSLFCGCLLPMLRDSYKNPFCPPIEKVTTFLVHFYSMVEDAVDGPASQKSRLLYVITLLRLFKAFRAKYTIVSNSSLPRHWRAVIELEGSWMGMLWHSKANALDLSNKRRNLLVILTELLIASISDKSFKRVWDCPSELYVFGNDTSGHKRAPRTVFTLTVYGTKTINSLFQTCLEEDDEQFTCPLQLPKGEFMVDLDITSREAMKWGCPKTRHMTFSPFDQLISSGEEEGYE</sequence>
<evidence type="ECO:0000256" key="1">
    <source>
        <dbReference type="SAM" id="MobiDB-lite"/>
    </source>
</evidence>
<feature type="compositionally biased region" description="Basic residues" evidence="1">
    <location>
        <begin position="19"/>
        <end position="38"/>
    </location>
</feature>
<feature type="domain" description="F-box" evidence="2">
    <location>
        <begin position="45"/>
        <end position="98"/>
    </location>
</feature>
<dbReference type="STRING" id="35570.A0A1I8Q8V0"/>
<dbReference type="InterPro" id="IPR001810">
    <property type="entry name" value="F-box_dom"/>
</dbReference>
<dbReference type="InterPro" id="IPR036047">
    <property type="entry name" value="F-box-like_dom_sf"/>
</dbReference>
<dbReference type="EnsemblMetazoa" id="SCAU014959-RA">
    <property type="protein sequence ID" value="SCAU014959-PA"/>
    <property type="gene ID" value="SCAU014959"/>
</dbReference>
<gene>
    <name evidence="3" type="primary">106084845</name>
</gene>
<protein>
    <recommendedName>
        <fullName evidence="2">F-box domain-containing protein</fullName>
    </recommendedName>
</protein>
<reference evidence="3" key="1">
    <citation type="submission" date="2020-05" db="UniProtKB">
        <authorList>
            <consortium name="EnsemblMetazoa"/>
        </authorList>
    </citation>
    <scope>IDENTIFICATION</scope>
    <source>
        <strain evidence="3">USDA</strain>
    </source>
</reference>
<dbReference type="SMART" id="SM00256">
    <property type="entry name" value="FBOX"/>
    <property type="match status" value="1"/>
</dbReference>
<dbReference type="VEuPathDB" id="VectorBase:SCAU014959"/>
<dbReference type="Proteomes" id="UP000095300">
    <property type="component" value="Unassembled WGS sequence"/>
</dbReference>
<dbReference type="Pfam" id="PF00646">
    <property type="entry name" value="F-box"/>
    <property type="match status" value="1"/>
</dbReference>
<evidence type="ECO:0000313" key="4">
    <source>
        <dbReference type="Proteomes" id="UP000095300"/>
    </source>
</evidence>
<evidence type="ECO:0000259" key="2">
    <source>
        <dbReference type="PROSITE" id="PS50181"/>
    </source>
</evidence>
<dbReference type="OrthoDB" id="7862537at2759"/>
<dbReference type="PROSITE" id="PS50181">
    <property type="entry name" value="FBOX"/>
    <property type="match status" value="1"/>
</dbReference>
<evidence type="ECO:0000313" key="3">
    <source>
        <dbReference type="EnsemblMetazoa" id="SCAU014959-PA"/>
    </source>
</evidence>
<name>A0A1I8Q8V0_STOCA</name>
<dbReference type="KEGG" id="scac:106084845"/>
<keyword evidence="4" id="KW-1185">Reference proteome</keyword>
<dbReference type="AlphaFoldDB" id="A0A1I8Q8V0"/>
<dbReference type="SUPFAM" id="SSF81383">
    <property type="entry name" value="F-box domain"/>
    <property type="match status" value="1"/>
</dbReference>
<proteinExistence type="predicted"/>